<gene>
    <name evidence="1" type="ORF">HHI36_023585</name>
</gene>
<proteinExistence type="predicted"/>
<protein>
    <submittedName>
        <fullName evidence="1">Uncharacterized protein</fullName>
    </submittedName>
</protein>
<keyword evidence="2" id="KW-1185">Reference proteome</keyword>
<name>A0ABD2PH70_9CUCU</name>
<dbReference type="EMBL" id="JABFTP020000186">
    <property type="protein sequence ID" value="KAL3290228.1"/>
    <property type="molecule type" value="Genomic_DNA"/>
</dbReference>
<dbReference type="AlphaFoldDB" id="A0ABD2PH70"/>
<sequence>MLLHEIIKSKEEIAENKERIITSKDEIIISKDEIITLLKSENKDLKKKLLPEEMRRPKFSEVVKGSLPRDVLVVKPKKDIQEKLENEYEFEIPKKKNPRIKIIGLKREMTADKEKLINNIILQNGLGTSSD</sequence>
<accession>A0ABD2PH70</accession>
<reference evidence="1 2" key="1">
    <citation type="journal article" date="2021" name="BMC Biol.">
        <title>Horizontally acquired antibacterial genes associated with adaptive radiation of ladybird beetles.</title>
        <authorList>
            <person name="Li H.S."/>
            <person name="Tang X.F."/>
            <person name="Huang Y.H."/>
            <person name="Xu Z.Y."/>
            <person name="Chen M.L."/>
            <person name="Du X.Y."/>
            <person name="Qiu B.Y."/>
            <person name="Chen P.T."/>
            <person name="Zhang W."/>
            <person name="Slipinski A."/>
            <person name="Escalona H.E."/>
            <person name="Waterhouse R.M."/>
            <person name="Zwick A."/>
            <person name="Pang H."/>
        </authorList>
    </citation>
    <scope>NUCLEOTIDE SEQUENCE [LARGE SCALE GENOMIC DNA]</scope>
    <source>
        <strain evidence="1">SYSU2018</strain>
    </source>
</reference>
<evidence type="ECO:0000313" key="2">
    <source>
        <dbReference type="Proteomes" id="UP001516400"/>
    </source>
</evidence>
<comment type="caution">
    <text evidence="1">The sequence shown here is derived from an EMBL/GenBank/DDBJ whole genome shotgun (WGS) entry which is preliminary data.</text>
</comment>
<dbReference type="Proteomes" id="UP001516400">
    <property type="component" value="Unassembled WGS sequence"/>
</dbReference>
<evidence type="ECO:0000313" key="1">
    <source>
        <dbReference type="EMBL" id="KAL3290228.1"/>
    </source>
</evidence>
<organism evidence="1 2">
    <name type="scientific">Cryptolaemus montrouzieri</name>
    <dbReference type="NCBI Taxonomy" id="559131"/>
    <lineage>
        <taxon>Eukaryota</taxon>
        <taxon>Metazoa</taxon>
        <taxon>Ecdysozoa</taxon>
        <taxon>Arthropoda</taxon>
        <taxon>Hexapoda</taxon>
        <taxon>Insecta</taxon>
        <taxon>Pterygota</taxon>
        <taxon>Neoptera</taxon>
        <taxon>Endopterygota</taxon>
        <taxon>Coleoptera</taxon>
        <taxon>Polyphaga</taxon>
        <taxon>Cucujiformia</taxon>
        <taxon>Coccinelloidea</taxon>
        <taxon>Coccinellidae</taxon>
        <taxon>Scymninae</taxon>
        <taxon>Scymnini</taxon>
        <taxon>Cryptolaemus</taxon>
    </lineage>
</organism>